<dbReference type="PANTHER" id="PTHR20857">
    <property type="entry name" value="THIAMINE-PHOSPHATE PYROPHOSPHORYLASE"/>
    <property type="match status" value="1"/>
</dbReference>
<dbReference type="Pfam" id="PF02581">
    <property type="entry name" value="TMP-TENI"/>
    <property type="match status" value="1"/>
</dbReference>
<dbReference type="InterPro" id="IPR013785">
    <property type="entry name" value="Aldolase_TIM"/>
</dbReference>
<dbReference type="InterPro" id="IPR036206">
    <property type="entry name" value="ThiamineP_synth_sf"/>
</dbReference>
<dbReference type="GO" id="GO:0004789">
    <property type="term" value="F:thiamine-phosphate diphosphorylase activity"/>
    <property type="evidence" value="ECO:0007669"/>
    <property type="project" value="TreeGrafter"/>
</dbReference>
<evidence type="ECO:0000313" key="4">
    <source>
        <dbReference type="EMBL" id="KXB75066.1"/>
    </source>
</evidence>
<evidence type="ECO:0000259" key="3">
    <source>
        <dbReference type="Pfam" id="PF02581"/>
    </source>
</evidence>
<evidence type="ECO:0000256" key="1">
    <source>
        <dbReference type="ARBA" id="ARBA00004948"/>
    </source>
</evidence>
<accession>A0A134B580</accession>
<reference evidence="4 5" key="1">
    <citation type="submission" date="2016-01" db="EMBL/GenBank/DDBJ databases">
        <authorList>
            <person name="Oliw E.H."/>
        </authorList>
    </citation>
    <scope>NUCLEOTIDE SEQUENCE [LARGE SCALE GENOMIC DNA]</scope>
    <source>
        <strain evidence="4 5">DNF00307</strain>
    </source>
</reference>
<dbReference type="Proteomes" id="UP000070531">
    <property type="component" value="Unassembled WGS sequence"/>
</dbReference>
<proteinExistence type="predicted"/>
<dbReference type="GO" id="GO:0005737">
    <property type="term" value="C:cytoplasm"/>
    <property type="evidence" value="ECO:0007669"/>
    <property type="project" value="TreeGrafter"/>
</dbReference>
<dbReference type="SUPFAM" id="SSF51391">
    <property type="entry name" value="Thiamin phosphate synthase"/>
    <property type="match status" value="1"/>
</dbReference>
<comment type="caution">
    <text evidence="4">The sequence shown here is derived from an EMBL/GenBank/DDBJ whole genome shotgun (WGS) entry which is preliminary data.</text>
</comment>
<dbReference type="AlphaFoldDB" id="A0A134B580"/>
<dbReference type="GO" id="GO:0009228">
    <property type="term" value="P:thiamine biosynthetic process"/>
    <property type="evidence" value="ECO:0007669"/>
    <property type="project" value="UniProtKB-KW"/>
</dbReference>
<name>A0A134B580_9BACT</name>
<dbReference type="RefSeq" id="WP_060933296.1">
    <property type="nucleotide sequence ID" value="NZ_KQ960561.1"/>
</dbReference>
<organism evidence="4">
    <name type="scientific">Prevotella amnii</name>
    <dbReference type="NCBI Taxonomy" id="419005"/>
    <lineage>
        <taxon>Bacteria</taxon>
        <taxon>Pseudomonadati</taxon>
        <taxon>Bacteroidota</taxon>
        <taxon>Bacteroidia</taxon>
        <taxon>Bacteroidales</taxon>
        <taxon>Prevotellaceae</taxon>
        <taxon>Prevotella</taxon>
    </lineage>
</organism>
<keyword evidence="2" id="KW-0784">Thiamine biosynthesis</keyword>
<dbReference type="EMBL" id="LSDL01000127">
    <property type="protein sequence ID" value="KXB75066.1"/>
    <property type="molecule type" value="Genomic_DNA"/>
</dbReference>
<dbReference type="InterPro" id="IPR022998">
    <property type="entry name" value="ThiamineP_synth_TenI"/>
</dbReference>
<feature type="domain" description="Thiamine phosphate synthase/TenI" evidence="3">
    <location>
        <begin position="6"/>
        <end position="168"/>
    </location>
</feature>
<comment type="pathway">
    <text evidence="1">Cofactor biosynthesis; thiamine diphosphate biosynthesis.</text>
</comment>
<dbReference type="Gene3D" id="3.20.20.70">
    <property type="entry name" value="Aldolase class I"/>
    <property type="match status" value="1"/>
</dbReference>
<evidence type="ECO:0000313" key="5">
    <source>
        <dbReference type="Proteomes" id="UP000070531"/>
    </source>
</evidence>
<dbReference type="CDD" id="cd00564">
    <property type="entry name" value="TMP_TenI"/>
    <property type="match status" value="1"/>
</dbReference>
<dbReference type="PATRIC" id="fig|419005.5.peg.1895"/>
<dbReference type="PANTHER" id="PTHR20857:SF15">
    <property type="entry name" value="THIAMINE-PHOSPHATE SYNTHASE"/>
    <property type="match status" value="1"/>
</dbReference>
<sequence length="196" mass="22334">MQIIVITLPTFIEKESNIIEKLFSLGVDRIHIRKPNASISKCRELIKEIPSYYHSKLSLHDNFELTDDFNIGGLHLNQRNPFIPKSFKGIVSRSCHSLKEIIKYKASVNYLFLSPIFDSISKKGYMSAFTHENLVLACKQKIIDDKVYALGGISLKNIKQLPYYGFGGAVLLGDVWEKVDTKSFESYIKQLITNSI</sequence>
<evidence type="ECO:0000256" key="2">
    <source>
        <dbReference type="ARBA" id="ARBA00022977"/>
    </source>
</evidence>
<gene>
    <name evidence="4" type="ORF">HMPREF1860_01895</name>
</gene>
<protein>
    <submittedName>
        <fullName evidence="4">Thiamine monophosphate synthase/TENI</fullName>
    </submittedName>
</protein>
<dbReference type="STRING" id="419005.HMPREF1860_01895"/>